<evidence type="ECO:0000256" key="2">
    <source>
        <dbReference type="ARBA" id="ARBA00022475"/>
    </source>
</evidence>
<keyword evidence="5 6" id="KW-0472">Membrane</keyword>
<feature type="transmembrane region" description="Helical" evidence="6">
    <location>
        <begin position="50"/>
        <end position="74"/>
    </location>
</feature>
<feature type="transmembrane region" description="Helical" evidence="6">
    <location>
        <begin position="161"/>
        <end position="180"/>
    </location>
</feature>
<feature type="transmembrane region" description="Helical" evidence="6">
    <location>
        <begin position="100"/>
        <end position="121"/>
    </location>
</feature>
<feature type="transmembrane region" description="Helical" evidence="6">
    <location>
        <begin position="460"/>
        <end position="480"/>
    </location>
</feature>
<evidence type="ECO:0000256" key="4">
    <source>
        <dbReference type="ARBA" id="ARBA00022989"/>
    </source>
</evidence>
<comment type="subcellular location">
    <subcellularLocation>
        <location evidence="1">Cell membrane</location>
        <topology evidence="1">Multi-pass membrane protein</topology>
    </subcellularLocation>
</comment>
<dbReference type="EMBL" id="BAAAGX010000016">
    <property type="protein sequence ID" value="GAA0251555.1"/>
    <property type="molecule type" value="Genomic_DNA"/>
</dbReference>
<evidence type="ECO:0000256" key="3">
    <source>
        <dbReference type="ARBA" id="ARBA00022692"/>
    </source>
</evidence>
<evidence type="ECO:0000313" key="7">
    <source>
        <dbReference type="EMBL" id="GAA0251555.1"/>
    </source>
</evidence>
<dbReference type="InterPro" id="IPR050367">
    <property type="entry name" value="APC_superfamily"/>
</dbReference>
<sequence length="498" mass="50930">MSADTHVIAPVTHRRPARPPLGIRHLTLLLVMTHAPLLLVWSTVSGSYQIGGVVATPLVFLIAGLLMLLVALGYGGMARRIQHRGGVYAFIAHGLGRTPALTASAVLIASYVSVTAVVLIYSGQSFAQLGVLLLGWEPPLVTGAIAGAALAAGLAALPLRILLRVLSGLAVVQLAAIGWLDVTALRQPAGGGVTTASLDPGWLLTGSFGLALCLSMTSYIGSETGGTYSRDVARPERTVPIATLLGYGLTTVVLVFSGWALSSATGAEQAVLLAQLSAADTKGLSDTTSFVLAVVNGLVAPEHREVTAELLLGALFLGIVSSMAALHSGLSRQLSALGAEGVLPRGFAARGSSTPTLPARATGLTLSTVAALVAILTDDRGVGLALAVTGGLGVLAVLCLASLAAAAWFLRRDDVESGFFGWEGQVAAATVGAIVTACVFVFGCFRLPEVLGAFGDGVPGWFPLAYLGAALGAGLVWVAIVRTARPDGWLDVGRRDIR</sequence>
<evidence type="ECO:0000256" key="1">
    <source>
        <dbReference type="ARBA" id="ARBA00004651"/>
    </source>
</evidence>
<dbReference type="Gene3D" id="1.20.1740.10">
    <property type="entry name" value="Amino acid/polyamine transporter I"/>
    <property type="match status" value="1"/>
</dbReference>
<keyword evidence="4 6" id="KW-1133">Transmembrane helix</keyword>
<feature type="transmembrane region" description="Helical" evidence="6">
    <location>
        <begin position="21"/>
        <end position="44"/>
    </location>
</feature>
<dbReference type="PIRSF" id="PIRSF006060">
    <property type="entry name" value="AA_transporter"/>
    <property type="match status" value="1"/>
</dbReference>
<evidence type="ECO:0000256" key="5">
    <source>
        <dbReference type="ARBA" id="ARBA00023136"/>
    </source>
</evidence>
<organism evidence="7 8">
    <name type="scientific">Cryptosporangium japonicum</name>
    <dbReference type="NCBI Taxonomy" id="80872"/>
    <lineage>
        <taxon>Bacteria</taxon>
        <taxon>Bacillati</taxon>
        <taxon>Actinomycetota</taxon>
        <taxon>Actinomycetes</taxon>
        <taxon>Cryptosporangiales</taxon>
        <taxon>Cryptosporangiaceae</taxon>
        <taxon>Cryptosporangium</taxon>
    </lineage>
</organism>
<reference evidence="8" key="1">
    <citation type="journal article" date="2019" name="Int. J. Syst. Evol. Microbiol.">
        <title>The Global Catalogue of Microorganisms (GCM) 10K type strain sequencing project: providing services to taxonomists for standard genome sequencing and annotation.</title>
        <authorList>
            <consortium name="The Broad Institute Genomics Platform"/>
            <consortium name="The Broad Institute Genome Sequencing Center for Infectious Disease"/>
            <person name="Wu L."/>
            <person name="Ma J."/>
        </authorList>
    </citation>
    <scope>NUCLEOTIDE SEQUENCE [LARGE SCALE GENOMIC DNA]</scope>
    <source>
        <strain evidence="8">JCM 10425</strain>
    </source>
</reference>
<comment type="caution">
    <text evidence="7">The sequence shown here is derived from an EMBL/GenBank/DDBJ whole genome shotgun (WGS) entry which is preliminary data.</text>
</comment>
<dbReference type="Proteomes" id="UP001500967">
    <property type="component" value="Unassembled WGS sequence"/>
</dbReference>
<name>A0ABP3E6M5_9ACTN</name>
<dbReference type="Pfam" id="PF13520">
    <property type="entry name" value="AA_permease_2"/>
    <property type="match status" value="1"/>
</dbReference>
<dbReference type="PANTHER" id="PTHR42770">
    <property type="entry name" value="AMINO ACID TRANSPORTER-RELATED"/>
    <property type="match status" value="1"/>
</dbReference>
<feature type="transmembrane region" description="Helical" evidence="6">
    <location>
        <begin position="382"/>
        <end position="410"/>
    </location>
</feature>
<feature type="transmembrane region" description="Helical" evidence="6">
    <location>
        <begin position="200"/>
        <end position="220"/>
    </location>
</feature>
<dbReference type="PANTHER" id="PTHR42770:SF16">
    <property type="entry name" value="AMINO ACID PERMEASE"/>
    <property type="match status" value="1"/>
</dbReference>
<feature type="transmembrane region" description="Helical" evidence="6">
    <location>
        <begin position="133"/>
        <end position="154"/>
    </location>
</feature>
<feature type="transmembrane region" description="Helical" evidence="6">
    <location>
        <begin position="241"/>
        <end position="261"/>
    </location>
</feature>
<feature type="transmembrane region" description="Helical" evidence="6">
    <location>
        <begin position="357"/>
        <end position="376"/>
    </location>
</feature>
<dbReference type="InterPro" id="IPR002293">
    <property type="entry name" value="AA/rel_permease1"/>
</dbReference>
<evidence type="ECO:0000256" key="6">
    <source>
        <dbReference type="SAM" id="Phobius"/>
    </source>
</evidence>
<keyword evidence="8" id="KW-1185">Reference proteome</keyword>
<accession>A0ABP3E6M5</accession>
<gene>
    <name evidence="7" type="ORF">GCM10009539_40890</name>
</gene>
<feature type="transmembrane region" description="Helical" evidence="6">
    <location>
        <begin position="306"/>
        <end position="326"/>
    </location>
</feature>
<keyword evidence="2" id="KW-1003">Cell membrane</keyword>
<proteinExistence type="predicted"/>
<evidence type="ECO:0000313" key="8">
    <source>
        <dbReference type="Proteomes" id="UP001500967"/>
    </source>
</evidence>
<keyword evidence="3 6" id="KW-0812">Transmembrane</keyword>
<protein>
    <submittedName>
        <fullName evidence="7">APC family permease</fullName>
    </submittedName>
</protein>
<feature type="transmembrane region" description="Helical" evidence="6">
    <location>
        <begin position="422"/>
        <end position="448"/>
    </location>
</feature>
<dbReference type="RefSeq" id="WP_344650462.1">
    <property type="nucleotide sequence ID" value="NZ_BAAAGX010000016.1"/>
</dbReference>